<evidence type="ECO:0000256" key="3">
    <source>
        <dbReference type="ARBA" id="ARBA00022475"/>
    </source>
</evidence>
<gene>
    <name evidence="11" type="ordered locus">SpiBuddy_2528</name>
</gene>
<proteinExistence type="inferred from homology"/>
<dbReference type="STRING" id="158189.SpiBuddy_2528"/>
<dbReference type="GO" id="GO:0015740">
    <property type="term" value="P:C4-dicarboxylate transport"/>
    <property type="evidence" value="ECO:0007669"/>
    <property type="project" value="TreeGrafter"/>
</dbReference>
<dbReference type="HOGENOM" id="CLU_1577506_0_0_12"/>
<keyword evidence="5 9" id="KW-0812">Transmembrane</keyword>
<evidence type="ECO:0000256" key="8">
    <source>
        <dbReference type="ARBA" id="ARBA00038436"/>
    </source>
</evidence>
<keyword evidence="6 9" id="KW-1133">Transmembrane helix</keyword>
<keyword evidence="7 9" id="KW-0472">Membrane</keyword>
<name>F0RSD9_SPHGB</name>
<evidence type="ECO:0000256" key="7">
    <source>
        <dbReference type="ARBA" id="ARBA00023136"/>
    </source>
</evidence>
<dbReference type="Proteomes" id="UP000008466">
    <property type="component" value="Chromosome"/>
</dbReference>
<evidence type="ECO:0000256" key="1">
    <source>
        <dbReference type="ARBA" id="ARBA00004429"/>
    </source>
</evidence>
<keyword evidence="2" id="KW-0813">Transport</keyword>
<evidence type="ECO:0000313" key="11">
    <source>
        <dbReference type="EMBL" id="ADY14339.1"/>
    </source>
</evidence>
<keyword evidence="4" id="KW-0997">Cell inner membrane</keyword>
<feature type="transmembrane region" description="Helical" evidence="9">
    <location>
        <begin position="12"/>
        <end position="35"/>
    </location>
</feature>
<evidence type="ECO:0000256" key="6">
    <source>
        <dbReference type="ARBA" id="ARBA00022989"/>
    </source>
</evidence>
<feature type="domain" description="Tripartite ATP-independent periplasmic transporters DctQ component" evidence="10">
    <location>
        <begin position="27"/>
        <end position="154"/>
    </location>
</feature>
<dbReference type="OrthoDB" id="4964541at2"/>
<dbReference type="RefSeq" id="WP_013608184.1">
    <property type="nucleotide sequence ID" value="NC_015152.1"/>
</dbReference>
<reference evidence="12" key="1">
    <citation type="submission" date="2011-02" db="EMBL/GenBank/DDBJ databases">
        <title>Complete sequence of Spirochaeta sp. Buddy.</title>
        <authorList>
            <person name="Lucas S."/>
            <person name="Copeland A."/>
            <person name="Lapidus A."/>
            <person name="Cheng J.-F."/>
            <person name="Goodwin L."/>
            <person name="Pitluck S."/>
            <person name="Zeytun A."/>
            <person name="Detter J.C."/>
            <person name="Han C."/>
            <person name="Tapia R."/>
            <person name="Land M."/>
            <person name="Hauser L."/>
            <person name="Kyrpides N."/>
            <person name="Ivanova N."/>
            <person name="Mikhailova N."/>
            <person name="Pagani I."/>
            <person name="Ritalahti K.M."/>
            <person name="Loeffler F.E."/>
            <person name="Woyke T."/>
        </authorList>
    </citation>
    <scope>NUCLEOTIDE SEQUENCE [LARGE SCALE GENOMIC DNA]</scope>
    <source>
        <strain evidence="12">ATCC BAA-1886 / DSM 22777 / Buddy</strain>
    </source>
</reference>
<evidence type="ECO:0000256" key="9">
    <source>
        <dbReference type="SAM" id="Phobius"/>
    </source>
</evidence>
<dbReference type="PANTHER" id="PTHR35011">
    <property type="entry name" value="2,3-DIKETO-L-GULONATE TRAP TRANSPORTER SMALL PERMEASE PROTEIN YIAM"/>
    <property type="match status" value="1"/>
</dbReference>
<dbReference type="GO" id="GO:0022857">
    <property type="term" value="F:transmembrane transporter activity"/>
    <property type="evidence" value="ECO:0007669"/>
    <property type="project" value="TreeGrafter"/>
</dbReference>
<feature type="transmembrane region" description="Helical" evidence="9">
    <location>
        <begin position="89"/>
        <end position="111"/>
    </location>
</feature>
<dbReference type="InterPro" id="IPR007387">
    <property type="entry name" value="TRAP_DctQ"/>
</dbReference>
<dbReference type="PANTHER" id="PTHR35011:SF5">
    <property type="entry name" value="SIALIC ACID TRAP TRANSPORTER SMALL PERMEASE PROTEIN SIAQ"/>
    <property type="match status" value="1"/>
</dbReference>
<evidence type="ECO:0000259" key="10">
    <source>
        <dbReference type="Pfam" id="PF04290"/>
    </source>
</evidence>
<organism evidence="11 12">
    <name type="scientific">Sphaerochaeta globosa (strain ATCC BAA-1886 / DSM 22777 / Buddy)</name>
    <name type="common">Spirochaeta sp. (strain Buddy)</name>
    <dbReference type="NCBI Taxonomy" id="158189"/>
    <lineage>
        <taxon>Bacteria</taxon>
        <taxon>Pseudomonadati</taxon>
        <taxon>Spirochaetota</taxon>
        <taxon>Spirochaetia</taxon>
        <taxon>Spirochaetales</taxon>
        <taxon>Sphaerochaetaceae</taxon>
        <taxon>Sphaerochaeta</taxon>
    </lineage>
</organism>
<evidence type="ECO:0000313" key="12">
    <source>
        <dbReference type="Proteomes" id="UP000008466"/>
    </source>
</evidence>
<protein>
    <submittedName>
        <fullName evidence="11">Tripartite ATP-independent periplasmic transporter DctQ component</fullName>
    </submittedName>
</protein>
<comment type="subcellular location">
    <subcellularLocation>
        <location evidence="1">Cell inner membrane</location>
        <topology evidence="1">Multi-pass membrane protein</topology>
    </subcellularLocation>
</comment>
<keyword evidence="12" id="KW-1185">Reference proteome</keyword>
<dbReference type="InterPro" id="IPR055348">
    <property type="entry name" value="DctQ"/>
</dbReference>
<feature type="transmembrane region" description="Helical" evidence="9">
    <location>
        <begin position="47"/>
        <end position="68"/>
    </location>
</feature>
<dbReference type="AlphaFoldDB" id="F0RSD9"/>
<evidence type="ECO:0000256" key="4">
    <source>
        <dbReference type="ARBA" id="ARBA00022519"/>
    </source>
</evidence>
<feature type="transmembrane region" description="Helical" evidence="9">
    <location>
        <begin position="131"/>
        <end position="152"/>
    </location>
</feature>
<dbReference type="GO" id="GO:0005886">
    <property type="term" value="C:plasma membrane"/>
    <property type="evidence" value="ECO:0007669"/>
    <property type="project" value="UniProtKB-SubCell"/>
</dbReference>
<dbReference type="KEGG" id="sbu:SpiBuddy_2528"/>
<sequence>MELLRKLDKLAVRALTTFSIGCFVALFMVLLSNVVIRITSAPIKMSWYSEVVELLFAYMVMASSAVLCQKKQHFKVDLLVTRFGTKKHFYYLEVVTNLISLTFFSLLLWYGTKLTIEGNMTMTILPICKRWGYMAIPICALFLCIYTIRDLYCNLMIAIGRMPIPAATM</sequence>
<evidence type="ECO:0000256" key="2">
    <source>
        <dbReference type="ARBA" id="ARBA00022448"/>
    </source>
</evidence>
<comment type="similarity">
    <text evidence="8">Belongs to the TRAP transporter small permease family.</text>
</comment>
<dbReference type="EMBL" id="CP002541">
    <property type="protein sequence ID" value="ADY14339.1"/>
    <property type="molecule type" value="Genomic_DNA"/>
</dbReference>
<evidence type="ECO:0000256" key="5">
    <source>
        <dbReference type="ARBA" id="ARBA00022692"/>
    </source>
</evidence>
<dbReference type="Pfam" id="PF04290">
    <property type="entry name" value="DctQ"/>
    <property type="match status" value="1"/>
</dbReference>
<keyword evidence="3" id="KW-1003">Cell membrane</keyword>
<accession>F0RSD9</accession>